<dbReference type="PANTHER" id="PTHR33237">
    <property type="entry name" value="F2P16.13 PROTEIN-RELATED"/>
    <property type="match status" value="1"/>
</dbReference>
<sequence>MGLCASISVKNKRHTHTKSDSVMDGVKKLLLLGYSRRVRDRGKKSHLQSVKLEMEADVEAAVQGYGGMVSTPVQPLWQRRILMGERCEMPRYSGLILYDERGFPLPGSSRAGPTNREIRGAAKISLKDIL</sequence>
<proteinExistence type="predicted"/>
<keyword evidence="2" id="KW-1185">Reference proteome</keyword>
<gene>
    <name evidence="1" type="ORF">FCM35_KLT02205</name>
</gene>
<evidence type="ECO:0000313" key="1">
    <source>
        <dbReference type="EMBL" id="KAF3332628.1"/>
    </source>
</evidence>
<name>A0A833R372_9POAL</name>
<dbReference type="OrthoDB" id="1874222at2759"/>
<dbReference type="AlphaFoldDB" id="A0A833R372"/>
<dbReference type="PANTHER" id="PTHR33237:SF21">
    <property type="entry name" value="TRANSMEMBRANE PROTEIN"/>
    <property type="match status" value="1"/>
</dbReference>
<reference evidence="1" key="1">
    <citation type="submission" date="2020-01" db="EMBL/GenBank/DDBJ databases">
        <title>Genome sequence of Kobresia littledalei, the first chromosome-level genome in the family Cyperaceae.</title>
        <authorList>
            <person name="Qu G."/>
        </authorList>
    </citation>
    <scope>NUCLEOTIDE SEQUENCE</scope>
    <source>
        <strain evidence="1">C.B.Clarke</strain>
        <tissue evidence="1">Leaf</tissue>
    </source>
</reference>
<protein>
    <submittedName>
        <fullName evidence="1">Uncharacterized protein</fullName>
    </submittedName>
</protein>
<dbReference type="EMBL" id="SWLB01000011">
    <property type="protein sequence ID" value="KAF3332628.1"/>
    <property type="molecule type" value="Genomic_DNA"/>
</dbReference>
<comment type="caution">
    <text evidence="1">The sequence shown here is derived from an EMBL/GenBank/DDBJ whole genome shotgun (WGS) entry which is preliminary data.</text>
</comment>
<evidence type="ECO:0000313" key="2">
    <source>
        <dbReference type="Proteomes" id="UP000623129"/>
    </source>
</evidence>
<accession>A0A833R372</accession>
<organism evidence="1 2">
    <name type="scientific">Carex littledalei</name>
    <dbReference type="NCBI Taxonomy" id="544730"/>
    <lineage>
        <taxon>Eukaryota</taxon>
        <taxon>Viridiplantae</taxon>
        <taxon>Streptophyta</taxon>
        <taxon>Embryophyta</taxon>
        <taxon>Tracheophyta</taxon>
        <taxon>Spermatophyta</taxon>
        <taxon>Magnoliopsida</taxon>
        <taxon>Liliopsida</taxon>
        <taxon>Poales</taxon>
        <taxon>Cyperaceae</taxon>
        <taxon>Cyperoideae</taxon>
        <taxon>Cariceae</taxon>
        <taxon>Carex</taxon>
        <taxon>Carex subgen. Euthyceras</taxon>
    </lineage>
</organism>
<dbReference type="Proteomes" id="UP000623129">
    <property type="component" value="Unassembled WGS sequence"/>
</dbReference>